<dbReference type="InterPro" id="IPR025875">
    <property type="entry name" value="Leu-rich_rpt_4"/>
</dbReference>
<evidence type="ECO:0000256" key="1">
    <source>
        <dbReference type="ARBA" id="ARBA00004430"/>
    </source>
</evidence>
<evidence type="ECO:0000313" key="6">
    <source>
        <dbReference type="Proteomes" id="UP000198341"/>
    </source>
</evidence>
<dbReference type="SUPFAM" id="SSF48371">
    <property type="entry name" value="ARM repeat"/>
    <property type="match status" value="1"/>
</dbReference>
<dbReference type="EMBL" id="FO082274">
    <property type="protein sequence ID" value="CCO16785.1"/>
    <property type="molecule type" value="Genomic_DNA"/>
</dbReference>
<dbReference type="InterPro" id="IPR052574">
    <property type="entry name" value="CDIRP"/>
</dbReference>
<evidence type="ECO:0000313" key="5">
    <source>
        <dbReference type="EMBL" id="CCO16785.1"/>
    </source>
</evidence>
<dbReference type="InterPro" id="IPR032675">
    <property type="entry name" value="LRR_dom_sf"/>
</dbReference>
<feature type="region of interest" description="Disordered" evidence="4">
    <location>
        <begin position="19"/>
        <end position="45"/>
    </location>
</feature>
<dbReference type="Pfam" id="PF12799">
    <property type="entry name" value="LRR_4"/>
    <property type="match status" value="1"/>
</dbReference>
<sequence>MGRTPDVFNLSFGYREEEEVITTTTTDKQPTKQQQQQQQQHSKEVKIQSHEVNVEYNSDRDHEEILDKIADGQMSLPFKEQGDVVKAQLLCLQGGYDVVKVKVRLTIEPYKPTPKVFRLTRQNNTGTTTLCEGLYSLLKGCDLDSIEELVLGEGVVRILGDIRERFKNVVSIDLSNAQLTELPVEITQFFPRLEVLKLNENKLIDLPSLVNLKSLRELHCDNNQLTKIRTDLRENKMLRVISLKGNKLTKPVMDMKALSKVHTFHLYGNPVEYLPEMHHCKSLRCLSLVNVVVSANDDLTDVDVQIGDTTSSYIPQAISGKAAQKGKAFSAFFTLVFRHSSCQHLLIATALAKIAQEDPSNCVEIGATEGALQQMLTMLLTSDVNVIREATHIIAATSQLPDIAQKLIDSKVSQRIQSLMAVSRGFFSSLLLIVSSPFHLHF</sequence>
<dbReference type="InterPro" id="IPR011989">
    <property type="entry name" value="ARM-like"/>
</dbReference>
<dbReference type="Gene3D" id="1.25.10.10">
    <property type="entry name" value="Leucine-rich Repeat Variant"/>
    <property type="match status" value="1"/>
</dbReference>
<reference evidence="5 6" key="1">
    <citation type="submission" date="2011-10" db="EMBL/GenBank/DDBJ databases">
        <authorList>
            <person name="Genoscope - CEA"/>
        </authorList>
    </citation>
    <scope>NUCLEOTIDE SEQUENCE [LARGE SCALE GENOMIC DNA]</scope>
    <source>
        <strain evidence="5 6">RCC 1105</strain>
    </source>
</reference>
<dbReference type="KEGG" id="bpg:Bathy05g01400"/>
<organism evidence="5 6">
    <name type="scientific">Bathycoccus prasinos</name>
    <dbReference type="NCBI Taxonomy" id="41875"/>
    <lineage>
        <taxon>Eukaryota</taxon>
        <taxon>Viridiplantae</taxon>
        <taxon>Chlorophyta</taxon>
        <taxon>Mamiellophyceae</taxon>
        <taxon>Mamiellales</taxon>
        <taxon>Bathycoccaceae</taxon>
        <taxon>Bathycoccus</taxon>
    </lineage>
</organism>
<dbReference type="PROSITE" id="PS51450">
    <property type="entry name" value="LRR"/>
    <property type="match status" value="1"/>
</dbReference>
<dbReference type="AlphaFoldDB" id="K8EWE2"/>
<dbReference type="InterPro" id="IPR001611">
    <property type="entry name" value="Leu-rich_rpt"/>
</dbReference>
<comment type="subcellular location">
    <subcellularLocation>
        <location evidence="1">Cytoplasm</location>
        <location evidence="1">Cytoskeleton</location>
        <location evidence="1">Cilium axoneme</location>
    </subcellularLocation>
</comment>
<gene>
    <name evidence="5" type="ORF">Bathy05g01400</name>
</gene>
<dbReference type="eggNOG" id="KOG4231">
    <property type="taxonomic scope" value="Eukaryota"/>
</dbReference>
<dbReference type="GeneID" id="19015643"/>
<evidence type="ECO:0000256" key="2">
    <source>
        <dbReference type="ARBA" id="ARBA00022614"/>
    </source>
</evidence>
<protein>
    <submittedName>
        <fullName evidence="5">Uncharacterized protein</fullName>
    </submittedName>
</protein>
<keyword evidence="6" id="KW-1185">Reference proteome</keyword>
<dbReference type="PANTHER" id="PTHR47566:SF1">
    <property type="entry name" value="PROTEIN NUD1"/>
    <property type="match status" value="1"/>
</dbReference>
<keyword evidence="3" id="KW-0677">Repeat</keyword>
<feature type="compositionally biased region" description="Low complexity" evidence="4">
    <location>
        <begin position="21"/>
        <end position="40"/>
    </location>
</feature>
<dbReference type="STRING" id="41875.K8EWE2"/>
<dbReference type="GO" id="GO:0035591">
    <property type="term" value="F:signaling adaptor activity"/>
    <property type="evidence" value="ECO:0007669"/>
    <property type="project" value="TreeGrafter"/>
</dbReference>
<dbReference type="PANTHER" id="PTHR47566">
    <property type="match status" value="1"/>
</dbReference>
<dbReference type="OrthoDB" id="630895at2759"/>
<name>K8EWE2_9CHLO</name>
<keyword evidence="2" id="KW-0433">Leucine-rich repeat</keyword>
<dbReference type="InterPro" id="IPR016024">
    <property type="entry name" value="ARM-type_fold"/>
</dbReference>
<evidence type="ECO:0000256" key="4">
    <source>
        <dbReference type="SAM" id="MobiDB-lite"/>
    </source>
</evidence>
<dbReference type="SUPFAM" id="SSF52058">
    <property type="entry name" value="L domain-like"/>
    <property type="match status" value="1"/>
</dbReference>
<dbReference type="GO" id="GO:0005930">
    <property type="term" value="C:axoneme"/>
    <property type="evidence" value="ECO:0007669"/>
    <property type="project" value="UniProtKB-SubCell"/>
</dbReference>
<dbReference type="RefSeq" id="XP_007513227.1">
    <property type="nucleotide sequence ID" value="XM_007513165.1"/>
</dbReference>
<dbReference type="Proteomes" id="UP000198341">
    <property type="component" value="Chromosome 5"/>
</dbReference>
<proteinExistence type="predicted"/>
<dbReference type="Gene3D" id="3.80.10.10">
    <property type="entry name" value="Ribonuclease Inhibitor"/>
    <property type="match status" value="1"/>
</dbReference>
<accession>K8EWE2</accession>
<evidence type="ECO:0000256" key="3">
    <source>
        <dbReference type="ARBA" id="ARBA00022737"/>
    </source>
</evidence>